<dbReference type="InterPro" id="IPR036689">
    <property type="entry name" value="ESAT-6-like_sf"/>
</dbReference>
<dbReference type="EMBL" id="DVMT01000027">
    <property type="protein sequence ID" value="HIU40162.1"/>
    <property type="molecule type" value="Genomic_DNA"/>
</dbReference>
<reference evidence="1" key="2">
    <citation type="journal article" date="2021" name="PeerJ">
        <title>Extensive microbial diversity within the chicken gut microbiome revealed by metagenomics and culture.</title>
        <authorList>
            <person name="Gilroy R."/>
            <person name="Ravi A."/>
            <person name="Getino M."/>
            <person name="Pursley I."/>
            <person name="Horton D.L."/>
            <person name="Alikhan N.F."/>
            <person name="Baker D."/>
            <person name="Gharbi K."/>
            <person name="Hall N."/>
            <person name="Watson M."/>
            <person name="Adriaenssens E.M."/>
            <person name="Foster-Nyarko E."/>
            <person name="Jarju S."/>
            <person name="Secka A."/>
            <person name="Antonio M."/>
            <person name="Oren A."/>
            <person name="Chaudhuri R.R."/>
            <person name="La Ragione R."/>
            <person name="Hildebrand F."/>
            <person name="Pallen M.J."/>
        </authorList>
    </citation>
    <scope>NUCLEOTIDE SEQUENCE</scope>
    <source>
        <strain evidence="1">CHK193-30670</strain>
    </source>
</reference>
<evidence type="ECO:0000313" key="1">
    <source>
        <dbReference type="EMBL" id="HIU40162.1"/>
    </source>
</evidence>
<dbReference type="SUPFAM" id="SSF140453">
    <property type="entry name" value="EsxAB dimer-like"/>
    <property type="match status" value="1"/>
</dbReference>
<accession>A0A9D1IQ46</accession>
<evidence type="ECO:0000313" key="2">
    <source>
        <dbReference type="Proteomes" id="UP000824074"/>
    </source>
</evidence>
<dbReference type="InterPro" id="IPR010310">
    <property type="entry name" value="T7SS_ESAT-6-like"/>
</dbReference>
<name>A0A9D1IQ46_9FIRM</name>
<dbReference type="Gene3D" id="1.10.287.1060">
    <property type="entry name" value="ESAT-6-like"/>
    <property type="match status" value="1"/>
</dbReference>
<protein>
    <submittedName>
        <fullName evidence="1">WXG100 family type VII secretion target</fullName>
    </submittedName>
</protein>
<gene>
    <name evidence="1" type="ORF">IAB68_02530</name>
</gene>
<proteinExistence type="predicted"/>
<sequence>MAMTSLNIDYEKTRQTGTAIQNYAGDFKKLLGEIQNLNDSLKRSWQGDDATKYTSEITEQAQVMNKLQQTIDEVGSYLIQVGNAYQKAMEENTIK</sequence>
<comment type="caution">
    <text evidence="1">The sequence shown here is derived from an EMBL/GenBank/DDBJ whole genome shotgun (WGS) entry which is preliminary data.</text>
</comment>
<dbReference type="Proteomes" id="UP000824074">
    <property type="component" value="Unassembled WGS sequence"/>
</dbReference>
<dbReference type="AlphaFoldDB" id="A0A9D1IQ46"/>
<dbReference type="Pfam" id="PF06013">
    <property type="entry name" value="WXG100"/>
    <property type="match status" value="1"/>
</dbReference>
<organism evidence="1 2">
    <name type="scientific">Candidatus Aphodocola excrementigallinarum</name>
    <dbReference type="NCBI Taxonomy" id="2840670"/>
    <lineage>
        <taxon>Bacteria</taxon>
        <taxon>Bacillati</taxon>
        <taxon>Bacillota</taxon>
        <taxon>Bacilli</taxon>
        <taxon>Candidatus Aphodocola</taxon>
    </lineage>
</organism>
<reference evidence="1" key="1">
    <citation type="submission" date="2020-10" db="EMBL/GenBank/DDBJ databases">
        <authorList>
            <person name="Gilroy R."/>
        </authorList>
    </citation>
    <scope>NUCLEOTIDE SEQUENCE</scope>
    <source>
        <strain evidence="1">CHK193-30670</strain>
    </source>
</reference>